<evidence type="ECO:0000256" key="6">
    <source>
        <dbReference type="ARBA" id="ARBA00022840"/>
    </source>
</evidence>
<feature type="active site" evidence="9">
    <location>
        <position position="313"/>
    </location>
</feature>
<evidence type="ECO:0000256" key="8">
    <source>
        <dbReference type="ARBA" id="ARBA00023136"/>
    </source>
</evidence>
<keyword evidence="3" id="KW-0677">Repeat</keyword>
<evidence type="ECO:0000313" key="13">
    <source>
        <dbReference type="Proteomes" id="UP000091956"/>
    </source>
</evidence>
<protein>
    <recommendedName>
        <fullName evidence="11">Fido domain-containing protein</fullName>
    </recommendedName>
</protein>
<keyword evidence="7" id="KW-1133">Transmembrane helix</keyword>
<reference evidence="13" key="2">
    <citation type="journal article" date="2018" name="Nat. Commun.">
        <title>Extreme sensitivity to ultraviolet light in the fungal pathogen causing white-nose syndrome of bats.</title>
        <authorList>
            <person name="Palmer J.M."/>
            <person name="Drees K.P."/>
            <person name="Foster J.T."/>
            <person name="Lindner D.L."/>
        </authorList>
    </citation>
    <scope>NUCLEOTIDE SEQUENCE [LARGE SCALE GENOMIC DNA]</scope>
    <source>
        <strain evidence="13">UAMH 10579</strain>
    </source>
</reference>
<dbReference type="InterPro" id="IPR036597">
    <property type="entry name" value="Fido-like_dom_sf"/>
</dbReference>
<keyword evidence="13" id="KW-1185">Reference proteome</keyword>
<dbReference type="Pfam" id="PF02661">
    <property type="entry name" value="Fic"/>
    <property type="match status" value="1"/>
</dbReference>
<evidence type="ECO:0000313" key="12">
    <source>
        <dbReference type="EMBL" id="OBT95240.1"/>
    </source>
</evidence>
<dbReference type="InterPro" id="IPR040198">
    <property type="entry name" value="Fido_containing"/>
</dbReference>
<dbReference type="PANTHER" id="PTHR13504">
    <property type="entry name" value="FIDO DOMAIN-CONTAINING PROTEIN DDB_G0283145"/>
    <property type="match status" value="1"/>
</dbReference>
<evidence type="ECO:0000256" key="3">
    <source>
        <dbReference type="ARBA" id="ARBA00022737"/>
    </source>
</evidence>
<evidence type="ECO:0000256" key="9">
    <source>
        <dbReference type="PIRSR" id="PIRSR640198-1"/>
    </source>
</evidence>
<keyword evidence="4 10" id="KW-0547">Nucleotide-binding</keyword>
<evidence type="ECO:0000256" key="5">
    <source>
        <dbReference type="ARBA" id="ARBA00022803"/>
    </source>
</evidence>
<evidence type="ECO:0000256" key="4">
    <source>
        <dbReference type="ARBA" id="ARBA00022741"/>
    </source>
</evidence>
<name>A0A1B8GHC8_9PEZI</name>
<dbReference type="RefSeq" id="XP_018128973.1">
    <property type="nucleotide sequence ID" value="XM_018277040.1"/>
</dbReference>
<organism evidence="12 13">
    <name type="scientific">Pseudogymnoascus verrucosus</name>
    <dbReference type="NCBI Taxonomy" id="342668"/>
    <lineage>
        <taxon>Eukaryota</taxon>
        <taxon>Fungi</taxon>
        <taxon>Dikarya</taxon>
        <taxon>Ascomycota</taxon>
        <taxon>Pezizomycotina</taxon>
        <taxon>Leotiomycetes</taxon>
        <taxon>Thelebolales</taxon>
        <taxon>Thelebolaceae</taxon>
        <taxon>Pseudogymnoascus</taxon>
    </lineage>
</organism>
<evidence type="ECO:0000256" key="10">
    <source>
        <dbReference type="PIRSR" id="PIRSR640198-2"/>
    </source>
</evidence>
<dbReference type="AlphaFoldDB" id="A0A1B8GHC8"/>
<reference evidence="12 13" key="1">
    <citation type="submission" date="2016-03" db="EMBL/GenBank/DDBJ databases">
        <title>Comparative genomics of Pseudogymnoascus destructans, the fungus causing white-nose syndrome of bats.</title>
        <authorList>
            <person name="Palmer J.M."/>
            <person name="Drees K.P."/>
            <person name="Foster J.T."/>
            <person name="Lindner D.L."/>
        </authorList>
    </citation>
    <scope>NUCLEOTIDE SEQUENCE [LARGE SCALE GENOMIC DNA]</scope>
    <source>
        <strain evidence="12 13">UAMH 10579</strain>
    </source>
</reference>
<evidence type="ECO:0000256" key="2">
    <source>
        <dbReference type="ARBA" id="ARBA00022692"/>
    </source>
</evidence>
<sequence>MSLSVFVGGLFSNGPEQMLRDYLFAPATKAAVRGFSAAPRQLKTRTTSQRLKLLQSIYEPAFSHLRPGSPEYEGLANSGKVWEDHFKPRDLGPWLETQKKLKSKLESVDKFKIFFGERPQLRISVTHSLVPEWAHQSVAIEANPLSLGDALISEGLESQFFSRYEDFGTIRTQALPDLDLPPARDLSSQSPSKVAELRNHIIVSRHVSDSALANPGTAGISLDEIKLLTRTLLRGTDSEEAAKYSWGPRVPLGEFRALPISVRSNPLRVFPYHQEVPACTKRFFEWRDKTHAMGQLHPLIFAAKLCVYFASDHPFPDGNGRASRVMMADYLIRQGFLPVVFQDLERMDYLGMISEAQDGEPEGLCAYVTQTALDMMFTISVR</sequence>
<dbReference type="EMBL" id="KV460237">
    <property type="protein sequence ID" value="OBT95240.1"/>
    <property type="molecule type" value="Genomic_DNA"/>
</dbReference>
<keyword evidence="2" id="KW-0812">Transmembrane</keyword>
<keyword evidence="6 10" id="KW-0067">ATP-binding</keyword>
<dbReference type="GO" id="GO:0005524">
    <property type="term" value="F:ATP binding"/>
    <property type="evidence" value="ECO:0007669"/>
    <property type="project" value="UniProtKB-KW"/>
</dbReference>
<dbReference type="Gene3D" id="1.10.3290.10">
    <property type="entry name" value="Fido-like domain"/>
    <property type="match status" value="1"/>
</dbReference>
<feature type="domain" description="Fido" evidence="11">
    <location>
        <begin position="220"/>
        <end position="370"/>
    </location>
</feature>
<dbReference type="PANTHER" id="PTHR13504:SF34">
    <property type="entry name" value="PROTEIN ADENYLYLTRANSFERASE FICD"/>
    <property type="match status" value="1"/>
</dbReference>
<dbReference type="GO" id="GO:0016020">
    <property type="term" value="C:membrane"/>
    <property type="evidence" value="ECO:0007669"/>
    <property type="project" value="UniProtKB-SubCell"/>
</dbReference>
<accession>A0A1B8GHC8</accession>
<keyword evidence="8" id="KW-0472">Membrane</keyword>
<comment type="subcellular location">
    <subcellularLocation>
        <location evidence="1">Membrane</location>
        <topology evidence="1">Single-pass membrane protein</topology>
    </subcellularLocation>
</comment>
<dbReference type="InterPro" id="IPR003812">
    <property type="entry name" value="Fido"/>
</dbReference>
<evidence type="ECO:0000259" key="11">
    <source>
        <dbReference type="PROSITE" id="PS51459"/>
    </source>
</evidence>
<proteinExistence type="predicted"/>
<feature type="binding site" evidence="10">
    <location>
        <begin position="317"/>
        <end position="324"/>
    </location>
    <ligand>
        <name>ATP</name>
        <dbReference type="ChEBI" id="CHEBI:30616"/>
    </ligand>
</feature>
<dbReference type="SUPFAM" id="SSF140931">
    <property type="entry name" value="Fic-like"/>
    <property type="match status" value="1"/>
</dbReference>
<evidence type="ECO:0000256" key="7">
    <source>
        <dbReference type="ARBA" id="ARBA00022989"/>
    </source>
</evidence>
<keyword evidence="5" id="KW-0802">TPR repeat</keyword>
<dbReference type="Proteomes" id="UP000091956">
    <property type="component" value="Unassembled WGS sequence"/>
</dbReference>
<gene>
    <name evidence="12" type="ORF">VE01_07607</name>
</gene>
<dbReference type="GeneID" id="28840993"/>
<dbReference type="OrthoDB" id="439046at2759"/>
<dbReference type="PROSITE" id="PS51459">
    <property type="entry name" value="FIDO"/>
    <property type="match status" value="1"/>
</dbReference>
<evidence type="ECO:0000256" key="1">
    <source>
        <dbReference type="ARBA" id="ARBA00004167"/>
    </source>
</evidence>